<evidence type="ECO:0000313" key="4">
    <source>
        <dbReference type="Proteomes" id="UP001141336"/>
    </source>
</evidence>
<name>A0ABT4IMV6_9EURY</name>
<comment type="caution">
    <text evidence="3">The sequence shown here is derived from an EMBL/GenBank/DDBJ whole genome shotgun (WGS) entry which is preliminary data.</text>
</comment>
<keyword evidence="1" id="KW-1133">Transmembrane helix</keyword>
<dbReference type="InterPro" id="IPR008969">
    <property type="entry name" value="CarboxyPept-like_regulatory"/>
</dbReference>
<accession>A0ABT4IMV6</accession>
<dbReference type="EMBL" id="JAPTGC010000009">
    <property type="protein sequence ID" value="MCZ0863099.1"/>
    <property type="molecule type" value="Genomic_DNA"/>
</dbReference>
<dbReference type="SUPFAM" id="SSF49464">
    <property type="entry name" value="Carboxypeptidase regulatory domain-like"/>
    <property type="match status" value="2"/>
</dbReference>
<organism evidence="3 4">
    <name type="scientific">Methanocorpusculum vombati</name>
    <dbReference type="NCBI Taxonomy" id="3002864"/>
    <lineage>
        <taxon>Archaea</taxon>
        <taxon>Methanobacteriati</taxon>
        <taxon>Methanobacteriota</taxon>
        <taxon>Stenosarchaea group</taxon>
        <taxon>Methanomicrobia</taxon>
        <taxon>Methanomicrobiales</taxon>
        <taxon>Methanocorpusculaceae</taxon>
        <taxon>Methanocorpusculum</taxon>
    </lineage>
</organism>
<dbReference type="Gene3D" id="2.60.40.1120">
    <property type="entry name" value="Carboxypeptidase-like, regulatory domain"/>
    <property type="match status" value="4"/>
</dbReference>
<dbReference type="Pfam" id="PF13620">
    <property type="entry name" value="CarboxypepD_reg"/>
    <property type="match status" value="1"/>
</dbReference>
<sequence length="388" mass="41680">MSIKHLVAILLLASLLLCGIAAAEATSLTINVYDNSASHDPVKDAKVVIVKSGTSLEQTLYTTVDGIAKFASVEYKSTYSVTVTKDGFDDQKFSINVNSMEKEYTVYLQKSNLVQIKVLNPDKSTPVAGAAISIDGLRMGTTNSAGILHVSMEKGVYHNIQVTADSYETYSSSQYIETDQTSLTVTLSKSYFSPRILVYDKDNGMKPVSLATIIIDGKTIGTTDEYGRATLKDFTAGTYTLEVTKPNYNSYKKEVTFTEDSADVIVELTYAIVPLTVLVVDGNNPVTGAAIYIDNLVTGITDATGKFTKDMEPGKTILITASKDGYTTQSVSWSITAGQTNTVTIPISQNFPVALVGGVIVVIIIVVVVVFLVKGKGKSGNRGRRGSF</sequence>
<dbReference type="InterPro" id="IPR013784">
    <property type="entry name" value="Carb-bd-like_fold"/>
</dbReference>
<evidence type="ECO:0000313" key="3">
    <source>
        <dbReference type="EMBL" id="MCZ0863099.1"/>
    </source>
</evidence>
<keyword evidence="1" id="KW-0812">Transmembrane</keyword>
<protein>
    <submittedName>
        <fullName evidence="3">Carboxypeptidase regulatory-like domain-containing protein</fullName>
    </submittedName>
</protein>
<dbReference type="RefSeq" id="WP_268923359.1">
    <property type="nucleotide sequence ID" value="NZ_JAPTGC010000009.1"/>
</dbReference>
<dbReference type="InterPro" id="IPR013229">
    <property type="entry name" value="PEGA"/>
</dbReference>
<feature type="transmembrane region" description="Helical" evidence="1">
    <location>
        <begin position="351"/>
        <end position="373"/>
    </location>
</feature>
<keyword evidence="4" id="KW-1185">Reference proteome</keyword>
<evidence type="ECO:0000259" key="2">
    <source>
        <dbReference type="Pfam" id="PF08308"/>
    </source>
</evidence>
<reference evidence="3" key="1">
    <citation type="submission" date="2022-12" db="EMBL/GenBank/DDBJ databases">
        <title>Isolation and characterisation of novel Methanocorpusculum spp. from native Australian herbivores indicates the genus is ancestrally host-associated.</title>
        <authorList>
            <person name="Volmer J.G."/>
            <person name="Soo R.M."/>
            <person name="Evans P.N."/>
            <person name="Hoedt E.C."/>
            <person name="Astorga Alsina A.L."/>
            <person name="Woodcroft B.J."/>
            <person name="Tyson G.W."/>
            <person name="Hugenholtz P."/>
            <person name="Morrison M."/>
        </authorList>
    </citation>
    <scope>NUCLEOTIDE SEQUENCE</scope>
    <source>
        <strain evidence="3">CW153</strain>
    </source>
</reference>
<dbReference type="Proteomes" id="UP001141336">
    <property type="component" value="Unassembled WGS sequence"/>
</dbReference>
<dbReference type="SUPFAM" id="SSF49452">
    <property type="entry name" value="Starch-binding domain-like"/>
    <property type="match status" value="1"/>
</dbReference>
<gene>
    <name evidence="3" type="ORF">O0S09_07535</name>
</gene>
<keyword evidence="1" id="KW-0472">Membrane</keyword>
<feature type="domain" description="PEGA" evidence="2">
    <location>
        <begin position="211"/>
        <end position="261"/>
    </location>
</feature>
<proteinExistence type="predicted"/>
<evidence type="ECO:0000256" key="1">
    <source>
        <dbReference type="SAM" id="Phobius"/>
    </source>
</evidence>
<dbReference type="Pfam" id="PF08308">
    <property type="entry name" value="PEGA"/>
    <property type="match status" value="1"/>
</dbReference>